<comment type="caution">
    <text evidence="1">The sequence shown here is derived from an EMBL/GenBank/DDBJ whole genome shotgun (WGS) entry which is preliminary data.</text>
</comment>
<sequence length="554" mass="63143">MRLLQTKGYRLVESNDLPDPLPKYAILSHTWISPKDEITYQDFKQRKGDIENDIFKQKGWAKLRRYCDRAARDGWEWAWMDTCCIDKTNPADTQEAINAMFRWYQNAGICYAYLEDVDVNRVLGRPGLATGNFPTDLDLDDIAGKDNVANATGFSHMALKAFLIKAKWFTRGWTLQELLAPPYLVFVDRAWRRIGTRENWANEIKEASRIDAKHLTSFNPTDFIACSIAMRLSWASQRETTVEEDETYSLLGLFGISLPLIYGEGRSRAFNRLQRELITVYNDDSIFAWKAPQPNRHLSGGHWKGYNPGGGILAPSIREFWDAFSVRSFGFHGNSFSMTNRGLEINAKRWRRKDDFEKCLIRLNCGVETSKHIGIPLAHVKGSYERIQVEELQDMSTINFGDWEEEGGSQSTFIRASNNLSALAPSSIFALKYPNQVKIGKKYFIDFGIGMVGTGLQYFAESFPGYDLQKDELVIDPNQIIFINIEIQGVVDKTELDLIINLTERGFPSIGIMDRGKSPWERLGDPMAQALDRYEGLAELLHEKNPPAPIEKIA</sequence>
<reference evidence="1" key="1">
    <citation type="submission" date="2022-11" db="EMBL/GenBank/DDBJ databases">
        <title>Genome Sequence of Nemania bipapillata.</title>
        <authorList>
            <person name="Buettner E."/>
        </authorList>
    </citation>
    <scope>NUCLEOTIDE SEQUENCE</scope>
    <source>
        <strain evidence="1">CP14</strain>
    </source>
</reference>
<protein>
    <submittedName>
        <fullName evidence="1">Uncharacterized protein</fullName>
    </submittedName>
</protein>
<organism evidence="1 2">
    <name type="scientific">Nemania bipapillata</name>
    <dbReference type="NCBI Taxonomy" id="110536"/>
    <lineage>
        <taxon>Eukaryota</taxon>
        <taxon>Fungi</taxon>
        <taxon>Dikarya</taxon>
        <taxon>Ascomycota</taxon>
        <taxon>Pezizomycotina</taxon>
        <taxon>Sordariomycetes</taxon>
        <taxon>Xylariomycetidae</taxon>
        <taxon>Xylariales</taxon>
        <taxon>Xylariaceae</taxon>
        <taxon>Nemania</taxon>
    </lineage>
</organism>
<proteinExistence type="predicted"/>
<evidence type="ECO:0000313" key="2">
    <source>
        <dbReference type="Proteomes" id="UP001153334"/>
    </source>
</evidence>
<name>A0ACC2HSB3_9PEZI</name>
<keyword evidence="2" id="KW-1185">Reference proteome</keyword>
<evidence type="ECO:0000313" key="1">
    <source>
        <dbReference type="EMBL" id="KAJ8105962.1"/>
    </source>
</evidence>
<accession>A0ACC2HSB3</accession>
<dbReference type="Proteomes" id="UP001153334">
    <property type="component" value="Unassembled WGS sequence"/>
</dbReference>
<dbReference type="EMBL" id="JAPESX010003006">
    <property type="protein sequence ID" value="KAJ8105962.1"/>
    <property type="molecule type" value="Genomic_DNA"/>
</dbReference>
<gene>
    <name evidence="1" type="ORF">ONZ43_g7223</name>
</gene>